<comment type="caution">
    <text evidence="4">The sequence shown here is derived from an EMBL/GenBank/DDBJ whole genome shotgun (WGS) entry which is preliminary data.</text>
</comment>
<organism evidence="4 5">
    <name type="scientific">Mycena rosella</name>
    <name type="common">Pink bonnet</name>
    <name type="synonym">Agaricus rosellus</name>
    <dbReference type="NCBI Taxonomy" id="1033263"/>
    <lineage>
        <taxon>Eukaryota</taxon>
        <taxon>Fungi</taxon>
        <taxon>Dikarya</taxon>
        <taxon>Basidiomycota</taxon>
        <taxon>Agaricomycotina</taxon>
        <taxon>Agaricomycetes</taxon>
        <taxon>Agaricomycetidae</taxon>
        <taxon>Agaricales</taxon>
        <taxon>Marasmiineae</taxon>
        <taxon>Mycenaceae</taxon>
        <taxon>Mycena</taxon>
    </lineage>
</organism>
<keyword evidence="5" id="KW-1185">Reference proteome</keyword>
<proteinExistence type="predicted"/>
<sequence length="321" mass="35003">MSTDYFAELPPELINLLPLSLSLRSLSALILTCRRIHDILQPELEASISPSFRRHLLRKAAAENPEIVAKLLSSPHGVDLDEGYDDRTPLYIAVNAGNKEIVALLLGAGANITARLGGSGPQALHLAVCNLDLEMMRLLLDHDAPIDETFGEYGDSNVTPLHHACAIGQLEMVQLLLHRGADIEYQSNLGSALGFAVQSGKPDVARLLLERGPNVTVHWRVQQDLLYVAMALRHPRRPSPTDRAEKEPAKWVGLPLGEPRKQLMALLLAYGASIDATMDLIRQNLTALTKGANQTRSEYLATVSGMLTEAEGAIPGRMLLQ</sequence>
<dbReference type="InterPro" id="IPR002110">
    <property type="entry name" value="Ankyrin_rpt"/>
</dbReference>
<dbReference type="SUPFAM" id="SSF48403">
    <property type="entry name" value="Ankyrin repeat"/>
    <property type="match status" value="1"/>
</dbReference>
<evidence type="ECO:0000256" key="1">
    <source>
        <dbReference type="ARBA" id="ARBA00022737"/>
    </source>
</evidence>
<dbReference type="EMBL" id="JARKIE010000027">
    <property type="protein sequence ID" value="KAJ7698047.1"/>
    <property type="molecule type" value="Genomic_DNA"/>
</dbReference>
<dbReference type="InterPro" id="IPR036770">
    <property type="entry name" value="Ankyrin_rpt-contain_sf"/>
</dbReference>
<keyword evidence="2 3" id="KW-0040">ANK repeat</keyword>
<protein>
    <submittedName>
        <fullName evidence="4">Ankyrin repeat-containing domain protein</fullName>
    </submittedName>
</protein>
<dbReference type="PANTHER" id="PTHR24126">
    <property type="entry name" value="ANKYRIN REPEAT, PH AND SEC7 DOMAIN CONTAINING PROTEIN SECG-RELATED"/>
    <property type="match status" value="1"/>
</dbReference>
<keyword evidence="1" id="KW-0677">Repeat</keyword>
<evidence type="ECO:0000256" key="3">
    <source>
        <dbReference type="PROSITE-ProRule" id="PRU00023"/>
    </source>
</evidence>
<evidence type="ECO:0000313" key="4">
    <source>
        <dbReference type="EMBL" id="KAJ7698047.1"/>
    </source>
</evidence>
<dbReference type="Proteomes" id="UP001221757">
    <property type="component" value="Unassembled WGS sequence"/>
</dbReference>
<dbReference type="Pfam" id="PF12796">
    <property type="entry name" value="Ank_2"/>
    <property type="match status" value="2"/>
</dbReference>
<accession>A0AAD7GJK2</accession>
<name>A0AAD7GJK2_MYCRO</name>
<dbReference type="PANTHER" id="PTHR24126:SF14">
    <property type="entry name" value="ANK_REP_REGION DOMAIN-CONTAINING PROTEIN"/>
    <property type="match status" value="1"/>
</dbReference>
<dbReference type="Gene3D" id="1.25.40.20">
    <property type="entry name" value="Ankyrin repeat-containing domain"/>
    <property type="match status" value="1"/>
</dbReference>
<evidence type="ECO:0000256" key="2">
    <source>
        <dbReference type="ARBA" id="ARBA00023043"/>
    </source>
</evidence>
<gene>
    <name evidence="4" type="ORF">B0H17DRAFT_1328697</name>
</gene>
<dbReference type="PROSITE" id="PS50088">
    <property type="entry name" value="ANK_REPEAT"/>
    <property type="match status" value="3"/>
</dbReference>
<feature type="repeat" description="ANK" evidence="3">
    <location>
        <begin position="85"/>
        <end position="117"/>
    </location>
</feature>
<reference evidence="4" key="1">
    <citation type="submission" date="2023-03" db="EMBL/GenBank/DDBJ databases">
        <title>Massive genome expansion in bonnet fungi (Mycena s.s.) driven by repeated elements and novel gene families across ecological guilds.</title>
        <authorList>
            <consortium name="Lawrence Berkeley National Laboratory"/>
            <person name="Harder C.B."/>
            <person name="Miyauchi S."/>
            <person name="Viragh M."/>
            <person name="Kuo A."/>
            <person name="Thoen E."/>
            <person name="Andreopoulos B."/>
            <person name="Lu D."/>
            <person name="Skrede I."/>
            <person name="Drula E."/>
            <person name="Henrissat B."/>
            <person name="Morin E."/>
            <person name="Kohler A."/>
            <person name="Barry K."/>
            <person name="LaButti K."/>
            <person name="Morin E."/>
            <person name="Salamov A."/>
            <person name="Lipzen A."/>
            <person name="Mereny Z."/>
            <person name="Hegedus B."/>
            <person name="Baldrian P."/>
            <person name="Stursova M."/>
            <person name="Weitz H."/>
            <person name="Taylor A."/>
            <person name="Grigoriev I.V."/>
            <person name="Nagy L.G."/>
            <person name="Martin F."/>
            <person name="Kauserud H."/>
        </authorList>
    </citation>
    <scope>NUCLEOTIDE SEQUENCE</scope>
    <source>
        <strain evidence="4">CBHHK067</strain>
    </source>
</reference>
<feature type="repeat" description="ANK" evidence="3">
    <location>
        <begin position="119"/>
        <end position="147"/>
    </location>
</feature>
<dbReference type="PRINTS" id="PR01415">
    <property type="entry name" value="ANKYRIN"/>
</dbReference>
<evidence type="ECO:0000313" key="5">
    <source>
        <dbReference type="Proteomes" id="UP001221757"/>
    </source>
</evidence>
<dbReference type="SMART" id="SM00248">
    <property type="entry name" value="ANK"/>
    <property type="match status" value="4"/>
</dbReference>
<dbReference type="AlphaFoldDB" id="A0AAD7GJK2"/>
<dbReference type="PROSITE" id="PS50297">
    <property type="entry name" value="ANK_REP_REGION"/>
    <property type="match status" value="3"/>
</dbReference>
<feature type="repeat" description="ANK" evidence="3">
    <location>
        <begin position="156"/>
        <end position="188"/>
    </location>
</feature>